<evidence type="ECO:0000313" key="10">
    <source>
        <dbReference type="EMBL" id="QDV75709.1"/>
    </source>
</evidence>
<evidence type="ECO:0000256" key="6">
    <source>
        <dbReference type="ARBA" id="ARBA00022747"/>
    </source>
</evidence>
<keyword evidence="5" id="KW-0949">S-adenosyl-L-methionine</keyword>
<dbReference type="REBASE" id="356110">
    <property type="entry name" value="M.PbaSpa11ORF39300P"/>
</dbReference>
<keyword evidence="4 10" id="KW-0808">Transferase</keyword>
<dbReference type="SUPFAM" id="SSF53335">
    <property type="entry name" value="S-adenosyl-L-methionine-dependent methyltransferases"/>
    <property type="match status" value="1"/>
</dbReference>
<dbReference type="AlphaFoldDB" id="A0A518KD72"/>
<dbReference type="KEGG" id="bmei:Spa11_39300"/>
<dbReference type="PROSITE" id="PS00092">
    <property type="entry name" value="N6_MTASE"/>
    <property type="match status" value="1"/>
</dbReference>
<gene>
    <name evidence="10" type="ORF">Spa11_39300</name>
</gene>
<dbReference type="GO" id="GO:0008170">
    <property type="term" value="F:N-methyltransferase activity"/>
    <property type="evidence" value="ECO:0007669"/>
    <property type="project" value="InterPro"/>
</dbReference>
<evidence type="ECO:0000259" key="8">
    <source>
        <dbReference type="Pfam" id="PF02384"/>
    </source>
</evidence>
<dbReference type="Gene3D" id="3.40.50.150">
    <property type="entry name" value="Vaccinia Virus protein VP39"/>
    <property type="match status" value="1"/>
</dbReference>
<keyword evidence="11" id="KW-1185">Reference proteome</keyword>
<protein>
    <recommendedName>
        <fullName evidence="2">site-specific DNA-methyltransferase (adenine-specific)</fullName>
        <ecNumber evidence="2">2.1.1.72</ecNumber>
    </recommendedName>
</protein>
<evidence type="ECO:0000259" key="9">
    <source>
        <dbReference type="Pfam" id="PF12161"/>
    </source>
</evidence>
<dbReference type="InterPro" id="IPR022749">
    <property type="entry name" value="D12N6_MeTrfase_N"/>
</dbReference>
<organism evidence="10 11">
    <name type="scientific">Botrimarina mediterranea</name>
    <dbReference type="NCBI Taxonomy" id="2528022"/>
    <lineage>
        <taxon>Bacteria</taxon>
        <taxon>Pseudomonadati</taxon>
        <taxon>Planctomycetota</taxon>
        <taxon>Planctomycetia</taxon>
        <taxon>Pirellulales</taxon>
        <taxon>Lacipirellulaceae</taxon>
        <taxon>Botrimarina</taxon>
    </lineage>
</organism>
<dbReference type="PRINTS" id="PR00507">
    <property type="entry name" value="N12N6MTFRASE"/>
</dbReference>
<dbReference type="InterPro" id="IPR051537">
    <property type="entry name" value="DNA_Adenine_Mtase"/>
</dbReference>
<dbReference type="InterPro" id="IPR002052">
    <property type="entry name" value="DNA_methylase_N6_adenine_CS"/>
</dbReference>
<feature type="domain" description="N6 adenine-specific DNA methyltransferase N-terminal" evidence="9">
    <location>
        <begin position="10"/>
        <end position="114"/>
    </location>
</feature>
<evidence type="ECO:0000256" key="4">
    <source>
        <dbReference type="ARBA" id="ARBA00022679"/>
    </source>
</evidence>
<dbReference type="Pfam" id="PF02384">
    <property type="entry name" value="N6_Mtase"/>
    <property type="match status" value="1"/>
</dbReference>
<comment type="catalytic activity">
    <reaction evidence="7">
        <text>a 2'-deoxyadenosine in DNA + S-adenosyl-L-methionine = an N(6)-methyl-2'-deoxyadenosine in DNA + S-adenosyl-L-homocysteine + H(+)</text>
        <dbReference type="Rhea" id="RHEA:15197"/>
        <dbReference type="Rhea" id="RHEA-COMP:12418"/>
        <dbReference type="Rhea" id="RHEA-COMP:12419"/>
        <dbReference type="ChEBI" id="CHEBI:15378"/>
        <dbReference type="ChEBI" id="CHEBI:57856"/>
        <dbReference type="ChEBI" id="CHEBI:59789"/>
        <dbReference type="ChEBI" id="CHEBI:90615"/>
        <dbReference type="ChEBI" id="CHEBI:90616"/>
        <dbReference type="EC" id="2.1.1.72"/>
    </reaction>
</comment>
<dbReference type="GO" id="GO:0032259">
    <property type="term" value="P:methylation"/>
    <property type="evidence" value="ECO:0007669"/>
    <property type="project" value="UniProtKB-KW"/>
</dbReference>
<evidence type="ECO:0000313" key="11">
    <source>
        <dbReference type="Proteomes" id="UP000316426"/>
    </source>
</evidence>
<dbReference type="GO" id="GO:0009007">
    <property type="term" value="F:site-specific DNA-methyltransferase (adenine-specific) activity"/>
    <property type="evidence" value="ECO:0007669"/>
    <property type="project" value="UniProtKB-EC"/>
</dbReference>
<sequence>MSGNPTQQIVNKAWSFAHVLRDDGLSYMAYTEQITFLLFLKMAHEQSQPPYNRPALVEAELDWASLLARDGEELETHYRHILNTLANRTGMIGEVFKRARPEIQNPATLKKLIVDLIEPVEWMAMQADVKGDIYEGLLSKSATESSKGAGQYFTPRELIRAIVDVMQPHHSDRVCDPACGTGGFLLSAYQYVTDKHSAEMDSDEKKRLSRDFAHGSELVPATARLAIMNLYLHGIAADPCPIASGADSLAKHPGERYDLVLTNPPFGKKSSISIVGEDGDLEKEETAYERQDFWTTTKNKQLNFVQHVRTLLNDRGRCAIVVPDNVLFEGGAGETIRRNLLRQFDVHTLLRLPTGIFYAQGVKANVLFFDAKPGREKPWTDRLWVYDLRTNKHFTLKTNPLKRADLDEFVACYQPGEPYAKREATWSEDNPEGRWRSYDFEEIDRRDKANLDIFWLRDKSLEDSEDLPEPDELAREIADDLQTALEEFAAIASELESK</sequence>
<dbReference type="EMBL" id="CP036349">
    <property type="protein sequence ID" value="QDV75709.1"/>
    <property type="molecule type" value="Genomic_DNA"/>
</dbReference>
<dbReference type="PANTHER" id="PTHR42933">
    <property type="entry name" value="SLR6095 PROTEIN"/>
    <property type="match status" value="1"/>
</dbReference>
<dbReference type="Pfam" id="PF12161">
    <property type="entry name" value="HsdM_N"/>
    <property type="match status" value="1"/>
</dbReference>
<dbReference type="GO" id="GO:0003677">
    <property type="term" value="F:DNA binding"/>
    <property type="evidence" value="ECO:0007669"/>
    <property type="project" value="InterPro"/>
</dbReference>
<proteinExistence type="inferred from homology"/>
<dbReference type="GO" id="GO:0009307">
    <property type="term" value="P:DNA restriction-modification system"/>
    <property type="evidence" value="ECO:0007669"/>
    <property type="project" value="UniProtKB-KW"/>
</dbReference>
<dbReference type="PANTHER" id="PTHR42933:SF4">
    <property type="entry name" value="TYPE I RESTRICTION ENZYME ECOKI METHYLASE SUBUNIT"/>
    <property type="match status" value="1"/>
</dbReference>
<evidence type="ECO:0000256" key="5">
    <source>
        <dbReference type="ARBA" id="ARBA00022691"/>
    </source>
</evidence>
<name>A0A518KD72_9BACT</name>
<dbReference type="RefSeq" id="WP_145115454.1">
    <property type="nucleotide sequence ID" value="NZ_CP036349.1"/>
</dbReference>
<dbReference type="EC" id="2.1.1.72" evidence="2"/>
<reference evidence="10 11" key="1">
    <citation type="submission" date="2019-02" db="EMBL/GenBank/DDBJ databases">
        <title>Deep-cultivation of Planctomycetes and their phenomic and genomic characterization uncovers novel biology.</title>
        <authorList>
            <person name="Wiegand S."/>
            <person name="Jogler M."/>
            <person name="Boedeker C."/>
            <person name="Pinto D."/>
            <person name="Vollmers J."/>
            <person name="Rivas-Marin E."/>
            <person name="Kohn T."/>
            <person name="Peeters S.H."/>
            <person name="Heuer A."/>
            <person name="Rast P."/>
            <person name="Oberbeckmann S."/>
            <person name="Bunk B."/>
            <person name="Jeske O."/>
            <person name="Meyerdierks A."/>
            <person name="Storesund J.E."/>
            <person name="Kallscheuer N."/>
            <person name="Luecker S."/>
            <person name="Lage O.M."/>
            <person name="Pohl T."/>
            <person name="Merkel B.J."/>
            <person name="Hornburger P."/>
            <person name="Mueller R.-W."/>
            <person name="Bruemmer F."/>
            <person name="Labrenz M."/>
            <person name="Spormann A.M."/>
            <person name="Op den Camp H."/>
            <person name="Overmann J."/>
            <person name="Amann R."/>
            <person name="Jetten M.S.M."/>
            <person name="Mascher T."/>
            <person name="Medema M.H."/>
            <person name="Devos D.P."/>
            <person name="Kaster A.-K."/>
            <person name="Ovreas L."/>
            <person name="Rohde M."/>
            <person name="Galperin M.Y."/>
            <person name="Jogler C."/>
        </authorList>
    </citation>
    <scope>NUCLEOTIDE SEQUENCE [LARGE SCALE GENOMIC DNA]</scope>
    <source>
        <strain evidence="10 11">Spa11</strain>
    </source>
</reference>
<accession>A0A518KD72</accession>
<dbReference type="Proteomes" id="UP000316426">
    <property type="component" value="Chromosome"/>
</dbReference>
<evidence type="ECO:0000256" key="3">
    <source>
        <dbReference type="ARBA" id="ARBA00022603"/>
    </source>
</evidence>
<dbReference type="InterPro" id="IPR003356">
    <property type="entry name" value="DNA_methylase_A-5"/>
</dbReference>
<dbReference type="InterPro" id="IPR029063">
    <property type="entry name" value="SAM-dependent_MTases_sf"/>
</dbReference>
<dbReference type="Gene3D" id="1.20.1260.30">
    <property type="match status" value="1"/>
</dbReference>
<feature type="domain" description="DNA methylase adenine-specific" evidence="8">
    <location>
        <begin position="126"/>
        <end position="421"/>
    </location>
</feature>
<evidence type="ECO:0000256" key="1">
    <source>
        <dbReference type="ARBA" id="ARBA00006594"/>
    </source>
</evidence>
<dbReference type="InterPro" id="IPR038333">
    <property type="entry name" value="T1MK-like_N_sf"/>
</dbReference>
<comment type="similarity">
    <text evidence="1">Belongs to the N(4)/N(6)-methyltransferase family.</text>
</comment>
<evidence type="ECO:0000256" key="2">
    <source>
        <dbReference type="ARBA" id="ARBA00011900"/>
    </source>
</evidence>
<evidence type="ECO:0000256" key="7">
    <source>
        <dbReference type="ARBA" id="ARBA00047942"/>
    </source>
</evidence>
<keyword evidence="6" id="KW-0680">Restriction system</keyword>
<keyword evidence="3 10" id="KW-0489">Methyltransferase</keyword>